<dbReference type="Proteomes" id="UP000094936">
    <property type="component" value="Unassembled WGS sequence"/>
</dbReference>
<protein>
    <recommendedName>
        <fullName evidence="4">VWA domain-containing protein</fullName>
    </recommendedName>
</protein>
<dbReference type="RefSeq" id="WP_068904212.1">
    <property type="nucleotide sequence ID" value="NZ_JBHUIF010000033.1"/>
</dbReference>
<dbReference type="SUPFAM" id="SSF53300">
    <property type="entry name" value="vWA-like"/>
    <property type="match status" value="1"/>
</dbReference>
<feature type="compositionally biased region" description="Polar residues" evidence="1">
    <location>
        <begin position="104"/>
        <end position="119"/>
    </location>
</feature>
<name>A0A1C3EEA7_9GAMM</name>
<accession>A0A1C3EEA7</accession>
<evidence type="ECO:0008006" key="4">
    <source>
        <dbReference type="Google" id="ProtNLM"/>
    </source>
</evidence>
<sequence length="391" mass="44938">MNIHMPFPVIETERKMIAFMRDMKQRGFLVDTETEQLALSLLAEHDFFDRQGMALTLKPLMCDSRVRWLQFEPLFNQYWSVKPVLGGKVKTRGLHRAENRHQNQSEQSGEPFEQQTGESTAPRAGAVSDDIDEETLRRYRASSADSVERIDFSNLDPAMLNRLSAACEAMVRQWLRCRQSSSASSRLNQSLDIRQTVRSNLQHGGLLLELQWRATRTEAPKVSIFIDVSRSMEKHTSLFLLFAMAMVRQVRDSRVYVFNTQLSEVTDTLNRQQYQKVREKILLQQMCWGGGTKIASCFDQWLSTANKPARRNHYVLVLSDGLDTDPRERFETAIRGLRRCCRKLIWLNPLMLVKGYDIDTQSFAGVMDCIDHMMPANSIDSFAELTSALNA</sequence>
<keyword evidence="3" id="KW-1185">Reference proteome</keyword>
<dbReference type="AlphaFoldDB" id="A0A1C3EEA7"/>
<organism evidence="2 3">
    <name type="scientific">Veronia pacifica</name>
    <dbReference type="NCBI Taxonomy" id="1080227"/>
    <lineage>
        <taxon>Bacteria</taxon>
        <taxon>Pseudomonadati</taxon>
        <taxon>Pseudomonadota</taxon>
        <taxon>Gammaproteobacteria</taxon>
        <taxon>Vibrionales</taxon>
        <taxon>Vibrionaceae</taxon>
        <taxon>Veronia</taxon>
    </lineage>
</organism>
<dbReference type="InterPro" id="IPR008912">
    <property type="entry name" value="Uncharacterised_CoxE"/>
</dbReference>
<feature type="region of interest" description="Disordered" evidence="1">
    <location>
        <begin position="97"/>
        <end position="129"/>
    </location>
</feature>
<dbReference type="PANTHER" id="PTHR39338:SF6">
    <property type="entry name" value="BLL5662 PROTEIN"/>
    <property type="match status" value="1"/>
</dbReference>
<dbReference type="OrthoDB" id="9790469at2"/>
<gene>
    <name evidence="2" type="ORF">A8L45_16345</name>
</gene>
<proteinExistence type="predicted"/>
<dbReference type="CDD" id="cd00198">
    <property type="entry name" value="vWFA"/>
    <property type="match status" value="1"/>
</dbReference>
<evidence type="ECO:0000313" key="2">
    <source>
        <dbReference type="EMBL" id="ODA31576.1"/>
    </source>
</evidence>
<dbReference type="Gene3D" id="3.40.50.410">
    <property type="entry name" value="von Willebrand factor, type A domain"/>
    <property type="match status" value="1"/>
</dbReference>
<dbReference type="InterPro" id="IPR036465">
    <property type="entry name" value="vWFA_dom_sf"/>
</dbReference>
<evidence type="ECO:0000313" key="3">
    <source>
        <dbReference type="Proteomes" id="UP000094936"/>
    </source>
</evidence>
<dbReference type="PANTHER" id="PTHR39338">
    <property type="entry name" value="BLL5662 PROTEIN-RELATED"/>
    <property type="match status" value="1"/>
</dbReference>
<reference evidence="2 3" key="1">
    <citation type="submission" date="2016-05" db="EMBL/GenBank/DDBJ databases">
        <title>Genomic Taxonomy of the Vibrionaceae.</title>
        <authorList>
            <person name="Gomez-Gil B."/>
            <person name="Enciso-Ibarra J."/>
        </authorList>
    </citation>
    <scope>NUCLEOTIDE SEQUENCE [LARGE SCALE GENOMIC DNA]</scope>
    <source>
        <strain evidence="2 3">CAIM 1920</strain>
    </source>
</reference>
<dbReference type="Pfam" id="PF05762">
    <property type="entry name" value="VWA_CoxE"/>
    <property type="match status" value="1"/>
</dbReference>
<evidence type="ECO:0000256" key="1">
    <source>
        <dbReference type="SAM" id="MobiDB-lite"/>
    </source>
</evidence>
<comment type="caution">
    <text evidence="2">The sequence shown here is derived from an EMBL/GenBank/DDBJ whole genome shotgun (WGS) entry which is preliminary data.</text>
</comment>
<dbReference type="STRING" id="1080227.A8L45_16345"/>
<dbReference type="EMBL" id="LYBM01000033">
    <property type="protein sequence ID" value="ODA31576.1"/>
    <property type="molecule type" value="Genomic_DNA"/>
</dbReference>